<feature type="region of interest" description="Disordered" evidence="1">
    <location>
        <begin position="105"/>
        <end position="204"/>
    </location>
</feature>
<dbReference type="AlphaFoldDB" id="A0A3Q3LBQ8"/>
<evidence type="ECO:0000256" key="1">
    <source>
        <dbReference type="SAM" id="MobiDB-lite"/>
    </source>
</evidence>
<dbReference type="Ensembl" id="ENSMAMT00000011014.2">
    <property type="protein sequence ID" value="ENSMAMP00000010737.1"/>
    <property type="gene ID" value="ENSMAMG00000007263.2"/>
</dbReference>
<dbReference type="InterPro" id="IPR026193">
    <property type="entry name" value="NDUFV3"/>
</dbReference>
<organism evidence="2 3">
    <name type="scientific">Mastacembelus armatus</name>
    <name type="common">zig-zag eel</name>
    <dbReference type="NCBI Taxonomy" id="205130"/>
    <lineage>
        <taxon>Eukaryota</taxon>
        <taxon>Metazoa</taxon>
        <taxon>Chordata</taxon>
        <taxon>Craniata</taxon>
        <taxon>Vertebrata</taxon>
        <taxon>Euteleostomi</taxon>
        <taxon>Actinopterygii</taxon>
        <taxon>Neopterygii</taxon>
        <taxon>Teleostei</taxon>
        <taxon>Neoteleostei</taxon>
        <taxon>Acanthomorphata</taxon>
        <taxon>Anabantaria</taxon>
        <taxon>Synbranchiformes</taxon>
        <taxon>Mastacembelidae</taxon>
        <taxon>Mastacembelus</taxon>
    </lineage>
</organism>
<dbReference type="Proteomes" id="UP000261640">
    <property type="component" value="Unplaced"/>
</dbReference>
<dbReference type="GO" id="GO:0042775">
    <property type="term" value="P:mitochondrial ATP synthesis coupled electron transport"/>
    <property type="evidence" value="ECO:0007669"/>
    <property type="project" value="TreeGrafter"/>
</dbReference>
<dbReference type="GO" id="GO:0005739">
    <property type="term" value="C:mitochondrion"/>
    <property type="evidence" value="ECO:0007669"/>
    <property type="project" value="InterPro"/>
</dbReference>
<dbReference type="InParanoid" id="A0A3Q3LBQ8"/>
<dbReference type="GeneTree" id="ENSGT00390000012196"/>
<reference evidence="2" key="1">
    <citation type="submission" date="2025-08" db="UniProtKB">
        <authorList>
            <consortium name="Ensembl"/>
        </authorList>
    </citation>
    <scope>IDENTIFICATION</scope>
</reference>
<feature type="compositionally biased region" description="Basic and acidic residues" evidence="1">
    <location>
        <begin position="157"/>
        <end position="186"/>
    </location>
</feature>
<proteinExistence type="predicted"/>
<dbReference type="PANTHER" id="PTHR17117:SF3">
    <property type="entry name" value="NADH DEHYDROGENASE [UBIQUINONE] FLAVOPROTEIN 3, MITOCHONDRIAL"/>
    <property type="match status" value="1"/>
</dbReference>
<keyword evidence="3" id="KW-1185">Reference proteome</keyword>
<dbReference type="Pfam" id="PF15880">
    <property type="entry name" value="NDUFV3"/>
    <property type="match status" value="1"/>
</dbReference>
<feature type="compositionally biased region" description="Low complexity" evidence="1">
    <location>
        <begin position="190"/>
        <end position="204"/>
    </location>
</feature>
<evidence type="ECO:0000313" key="3">
    <source>
        <dbReference type="Proteomes" id="UP000261640"/>
    </source>
</evidence>
<evidence type="ECO:0000313" key="2">
    <source>
        <dbReference type="Ensembl" id="ENSMAMP00000010737.1"/>
    </source>
</evidence>
<reference evidence="2" key="2">
    <citation type="submission" date="2025-09" db="UniProtKB">
        <authorList>
            <consortium name="Ensembl"/>
        </authorList>
    </citation>
    <scope>IDENTIFICATION</scope>
</reference>
<feature type="compositionally biased region" description="Polar residues" evidence="1">
    <location>
        <begin position="280"/>
        <end position="301"/>
    </location>
</feature>
<sequence>MATSLLRVGRTRSAKCLLLESWGIMRSRLVASFCTQTEDPAKPARKAKAAKTEAPGERATLLAYKTAVAFPVRFSQPDMFLTQSVGNTSPPIVDKTAELLADANSKTSAPDKMPISASTSDDVVPFAVTSSEPGDSAAEQLPSSSTTDSDLDSDSDSDSKSDSEDEGEKSKEKTQTMTNDDKKIPPEPEATPATAAEAVQGAAPAAVITTTGAAPATVKATNVGSEELVDSTLEMCTITDDTPKDTATSTKVKVAPEVIEDTEFPAVPDTHVITLAENVTEGSSSEKAQTSAAVGTTQHASAASHPAEEPVVAKAEVSAPVNPEELVGHTPVVAEVAGEELQTEAPAELSEEVAAVVPPQPEEPFDNSTYKNYQHHRYTHYTFVDLAIEMANFRLPQPSSGRPSPRH</sequence>
<dbReference type="PANTHER" id="PTHR17117">
    <property type="entry name" value="NADH-UBIQUINONE OXIDOREDUCTASE"/>
    <property type="match status" value="1"/>
</dbReference>
<protein>
    <submittedName>
        <fullName evidence="2">NADH:ubiquinone oxidoreductase subunit V3</fullName>
    </submittedName>
</protein>
<dbReference type="STRING" id="205130.ENSMAMP00000010737"/>
<dbReference type="GO" id="GO:0045271">
    <property type="term" value="C:respiratory chain complex I"/>
    <property type="evidence" value="ECO:0007669"/>
    <property type="project" value="InterPro"/>
</dbReference>
<name>A0A3Q3LBQ8_9TELE</name>
<accession>A0A3Q3LBQ8</accession>
<feature type="region of interest" description="Disordered" evidence="1">
    <location>
        <begin position="279"/>
        <end position="315"/>
    </location>
</feature>